<keyword evidence="2" id="KW-0479">Metal-binding</keyword>
<evidence type="ECO:0000313" key="8">
    <source>
        <dbReference type="Proteomes" id="UP000199628"/>
    </source>
</evidence>
<dbReference type="OrthoDB" id="7209371at2"/>
<evidence type="ECO:0000259" key="6">
    <source>
        <dbReference type="Pfam" id="PF02668"/>
    </source>
</evidence>
<dbReference type="STRING" id="639004.SAMN04488239_107117"/>
<reference evidence="8" key="1">
    <citation type="submission" date="2016-10" db="EMBL/GenBank/DDBJ databases">
        <authorList>
            <person name="Varghese N."/>
            <person name="Submissions S."/>
        </authorList>
    </citation>
    <scope>NUCLEOTIDE SEQUENCE [LARGE SCALE GENOMIC DNA]</scope>
    <source>
        <strain evidence="8">CGMCC 1.9108</strain>
    </source>
</reference>
<dbReference type="GO" id="GO:0046872">
    <property type="term" value="F:metal ion binding"/>
    <property type="evidence" value="ECO:0007669"/>
    <property type="project" value="UniProtKB-KW"/>
</dbReference>
<dbReference type="PANTHER" id="PTHR43779">
    <property type="entry name" value="DIOXYGENASE RV0097-RELATED"/>
    <property type="match status" value="1"/>
</dbReference>
<organism evidence="7 8">
    <name type="scientific">Ruegeria marina</name>
    <dbReference type="NCBI Taxonomy" id="639004"/>
    <lineage>
        <taxon>Bacteria</taxon>
        <taxon>Pseudomonadati</taxon>
        <taxon>Pseudomonadota</taxon>
        <taxon>Alphaproteobacteria</taxon>
        <taxon>Rhodobacterales</taxon>
        <taxon>Roseobacteraceae</taxon>
        <taxon>Ruegeria</taxon>
    </lineage>
</organism>
<gene>
    <name evidence="7" type="ORF">SAMN04488239_107117</name>
</gene>
<keyword evidence="3 7" id="KW-0223">Dioxygenase</keyword>
<keyword evidence="5" id="KW-0408">Iron</keyword>
<dbReference type="SUPFAM" id="SSF51197">
    <property type="entry name" value="Clavaminate synthase-like"/>
    <property type="match status" value="1"/>
</dbReference>
<dbReference type="AlphaFoldDB" id="A0A1G6UN29"/>
<dbReference type="InterPro" id="IPR042098">
    <property type="entry name" value="TauD-like_sf"/>
</dbReference>
<evidence type="ECO:0000256" key="2">
    <source>
        <dbReference type="ARBA" id="ARBA00022723"/>
    </source>
</evidence>
<dbReference type="InterPro" id="IPR003819">
    <property type="entry name" value="TauD/TfdA-like"/>
</dbReference>
<dbReference type="Pfam" id="PF02668">
    <property type="entry name" value="TauD"/>
    <property type="match status" value="1"/>
</dbReference>
<accession>A0A1G6UN29</accession>
<feature type="domain" description="TauD/TfdA-like" evidence="6">
    <location>
        <begin position="5"/>
        <end position="274"/>
    </location>
</feature>
<evidence type="ECO:0000256" key="5">
    <source>
        <dbReference type="ARBA" id="ARBA00023004"/>
    </source>
</evidence>
<proteinExistence type="inferred from homology"/>
<evidence type="ECO:0000256" key="1">
    <source>
        <dbReference type="ARBA" id="ARBA00005896"/>
    </source>
</evidence>
<name>A0A1G6UN29_9RHOB</name>
<keyword evidence="8" id="KW-1185">Reference proteome</keyword>
<dbReference type="Gene3D" id="3.60.130.10">
    <property type="entry name" value="Clavaminate synthase-like"/>
    <property type="match status" value="1"/>
</dbReference>
<dbReference type="Proteomes" id="UP000199628">
    <property type="component" value="Unassembled WGS sequence"/>
</dbReference>
<evidence type="ECO:0000256" key="3">
    <source>
        <dbReference type="ARBA" id="ARBA00022964"/>
    </source>
</evidence>
<dbReference type="RefSeq" id="WP_093031470.1">
    <property type="nucleotide sequence ID" value="NZ_FMZV01000007.1"/>
</dbReference>
<evidence type="ECO:0000256" key="4">
    <source>
        <dbReference type="ARBA" id="ARBA00023002"/>
    </source>
</evidence>
<protein>
    <submittedName>
        <fullName evidence="7">Alpha-ketoglutarate-dependent 2,4-dichlorophenoxyacetate dioxygenase</fullName>
    </submittedName>
</protein>
<dbReference type="PANTHER" id="PTHR43779:SF3">
    <property type="entry name" value="(3R)-3-[(CARBOXYMETHYL)AMINO]FATTY ACID OXYGENASE_DECARBOXYLASE"/>
    <property type="match status" value="1"/>
</dbReference>
<comment type="similarity">
    <text evidence="1">Belongs to the TfdA dioxygenase family.</text>
</comment>
<evidence type="ECO:0000313" key="7">
    <source>
        <dbReference type="EMBL" id="SDD42758.1"/>
    </source>
</evidence>
<dbReference type="GO" id="GO:0016706">
    <property type="term" value="F:2-oxoglutarate-dependent dioxygenase activity"/>
    <property type="evidence" value="ECO:0007669"/>
    <property type="project" value="UniProtKB-ARBA"/>
</dbReference>
<keyword evidence="4" id="KW-0560">Oxidoreductase</keyword>
<dbReference type="EMBL" id="FMZV01000007">
    <property type="protein sequence ID" value="SDD42758.1"/>
    <property type="molecule type" value="Genomic_DNA"/>
</dbReference>
<sequence>MTIATKPLNPHFGVDVTGIDLNTVTAEHLFPQLRALFEEHSALLFRAQDMTDETHLRIAGLFGPIEDRQSDERKPGETFQIPKVSNVMDDGTTSGEMDLKTLNLKSNFLWHSDSTFLPVPALVNILVGRVVTTTGGATELASTRAAWAMMPEPLKARIRGRGIWHRYSHSRRKISPELAALPMFNKWPDTHWKAIWTNPVNGREALYLASHACKVDGYDEAESEALLEELTAFCTQSAFVYSHNWNVGDVLIWDQRAVMHRGTPWPYDQPRTLSSICSSVTEADGIGRMRLPA</sequence>
<dbReference type="InterPro" id="IPR051178">
    <property type="entry name" value="TfdA_dioxygenase"/>
</dbReference>